<keyword evidence="5 7" id="KW-1133">Transmembrane helix</keyword>
<keyword evidence="4 7" id="KW-0812">Transmembrane</keyword>
<dbReference type="Pfam" id="PF05977">
    <property type="entry name" value="MFS_3"/>
    <property type="match status" value="1"/>
</dbReference>
<evidence type="ECO:0000256" key="1">
    <source>
        <dbReference type="ARBA" id="ARBA00004651"/>
    </source>
</evidence>
<feature type="transmembrane region" description="Helical" evidence="7">
    <location>
        <begin position="54"/>
        <end position="79"/>
    </location>
</feature>
<dbReference type="GO" id="GO:0005886">
    <property type="term" value="C:plasma membrane"/>
    <property type="evidence" value="ECO:0007669"/>
    <property type="project" value="UniProtKB-SubCell"/>
</dbReference>
<comment type="subcellular location">
    <subcellularLocation>
        <location evidence="1">Cell membrane</location>
        <topology evidence="1">Multi-pass membrane protein</topology>
    </subcellularLocation>
</comment>
<evidence type="ECO:0000256" key="3">
    <source>
        <dbReference type="ARBA" id="ARBA00022475"/>
    </source>
</evidence>
<dbReference type="GO" id="GO:0022857">
    <property type="term" value="F:transmembrane transporter activity"/>
    <property type="evidence" value="ECO:0007669"/>
    <property type="project" value="InterPro"/>
</dbReference>
<feature type="domain" description="Major facilitator superfamily (MFS) profile" evidence="8">
    <location>
        <begin position="21"/>
        <end position="408"/>
    </location>
</feature>
<feature type="transmembrane region" description="Helical" evidence="7">
    <location>
        <begin position="265"/>
        <end position="285"/>
    </location>
</feature>
<dbReference type="InterPro" id="IPR010290">
    <property type="entry name" value="TM_effector"/>
</dbReference>
<dbReference type="Gene3D" id="1.20.1250.20">
    <property type="entry name" value="MFS general substrate transporter like domains"/>
    <property type="match status" value="1"/>
</dbReference>
<accession>A0A6J6Q345</accession>
<evidence type="ECO:0000313" key="9">
    <source>
        <dbReference type="EMBL" id="CAB4705387.1"/>
    </source>
</evidence>
<evidence type="ECO:0000256" key="4">
    <source>
        <dbReference type="ARBA" id="ARBA00022692"/>
    </source>
</evidence>
<feature type="transmembrane region" description="Helical" evidence="7">
    <location>
        <begin position="357"/>
        <end position="379"/>
    </location>
</feature>
<dbReference type="PROSITE" id="PS50850">
    <property type="entry name" value="MFS"/>
    <property type="match status" value="1"/>
</dbReference>
<protein>
    <submittedName>
        <fullName evidence="9">Unannotated protein</fullName>
    </submittedName>
</protein>
<sequence>MSSALAQVGGRTFASLRKHRNYRLYFAGNFISFTGTWMQQIAAAWLVLRLTHSPVLVGTLALCQLLPVTAMGLFVGTLIDRYDVRTLVIRSEIVQMANAAILAGLTLAGVVQVWEVFALAALQGVVGALDAPARHSLVFQMVGPDDLPNAVSLSSSIGTIARVLGPAIGGAVVALAGEGTAFALNAVSFLGILASLWAMDVSKLHRPPKNEEAKVFKGAVAALSYVRHTPRATVAFVVVFFLATFAFNFNVLFPLIADRTLHKGAGTFGVIAAVFGLGAFTGAMINAFRAVASLRTILVGAVGYGVLELILAPLHSLVGICILLYLVGVFYVLWGTNALATIQLAAPPHLRGRAASLYFFAFQGGAPLGGLFAGVLVSWGGTELAFLIAGAVSLLTAAWGVWFLSSRVDGADLSVESVAGLAHALHRPSFRLARRSSAEGRAELGATETLDDPLE</sequence>
<feature type="transmembrane region" description="Helical" evidence="7">
    <location>
        <begin position="100"/>
        <end position="122"/>
    </location>
</feature>
<evidence type="ECO:0000256" key="7">
    <source>
        <dbReference type="SAM" id="Phobius"/>
    </source>
</evidence>
<dbReference type="AlphaFoldDB" id="A0A6J6Q345"/>
<dbReference type="CDD" id="cd06173">
    <property type="entry name" value="MFS_MefA_like"/>
    <property type="match status" value="1"/>
</dbReference>
<dbReference type="SUPFAM" id="SSF103473">
    <property type="entry name" value="MFS general substrate transporter"/>
    <property type="match status" value="1"/>
</dbReference>
<name>A0A6J6Q345_9ZZZZ</name>
<feature type="transmembrane region" description="Helical" evidence="7">
    <location>
        <begin position="181"/>
        <end position="199"/>
    </location>
</feature>
<dbReference type="InterPro" id="IPR020846">
    <property type="entry name" value="MFS_dom"/>
</dbReference>
<evidence type="ECO:0000256" key="5">
    <source>
        <dbReference type="ARBA" id="ARBA00022989"/>
    </source>
</evidence>
<keyword evidence="3" id="KW-1003">Cell membrane</keyword>
<keyword evidence="2" id="KW-0813">Transport</keyword>
<feature type="transmembrane region" description="Helical" evidence="7">
    <location>
        <begin position="297"/>
        <end position="316"/>
    </location>
</feature>
<reference evidence="9" key="1">
    <citation type="submission" date="2020-05" db="EMBL/GenBank/DDBJ databases">
        <authorList>
            <person name="Chiriac C."/>
            <person name="Salcher M."/>
            <person name="Ghai R."/>
            <person name="Kavagutti S V."/>
        </authorList>
    </citation>
    <scope>NUCLEOTIDE SEQUENCE</scope>
</reference>
<feature type="transmembrane region" description="Helical" evidence="7">
    <location>
        <begin position="385"/>
        <end position="404"/>
    </location>
</feature>
<dbReference type="InterPro" id="IPR036259">
    <property type="entry name" value="MFS_trans_sf"/>
</dbReference>
<gene>
    <name evidence="9" type="ORF">UFOPK2399_01629</name>
</gene>
<feature type="transmembrane region" description="Helical" evidence="7">
    <location>
        <begin position="322"/>
        <end position="345"/>
    </location>
</feature>
<evidence type="ECO:0000259" key="8">
    <source>
        <dbReference type="PROSITE" id="PS50850"/>
    </source>
</evidence>
<keyword evidence="6 7" id="KW-0472">Membrane</keyword>
<dbReference type="EMBL" id="CAEZXP010000006">
    <property type="protein sequence ID" value="CAB4705387.1"/>
    <property type="molecule type" value="Genomic_DNA"/>
</dbReference>
<proteinExistence type="predicted"/>
<feature type="transmembrane region" description="Helical" evidence="7">
    <location>
        <begin position="232"/>
        <end position="253"/>
    </location>
</feature>
<organism evidence="9">
    <name type="scientific">freshwater metagenome</name>
    <dbReference type="NCBI Taxonomy" id="449393"/>
    <lineage>
        <taxon>unclassified sequences</taxon>
        <taxon>metagenomes</taxon>
        <taxon>ecological metagenomes</taxon>
    </lineage>
</organism>
<evidence type="ECO:0000256" key="2">
    <source>
        <dbReference type="ARBA" id="ARBA00022448"/>
    </source>
</evidence>
<dbReference type="PANTHER" id="PTHR23513:SF11">
    <property type="entry name" value="STAPHYLOFERRIN A TRANSPORTER"/>
    <property type="match status" value="1"/>
</dbReference>
<evidence type="ECO:0000256" key="6">
    <source>
        <dbReference type="ARBA" id="ARBA00023136"/>
    </source>
</evidence>
<dbReference type="PANTHER" id="PTHR23513">
    <property type="entry name" value="INTEGRAL MEMBRANE EFFLUX PROTEIN-RELATED"/>
    <property type="match status" value="1"/>
</dbReference>
<feature type="transmembrane region" description="Helical" evidence="7">
    <location>
        <begin position="24"/>
        <end position="48"/>
    </location>
</feature>